<feature type="transmembrane region" description="Helical" evidence="30">
    <location>
        <begin position="325"/>
        <end position="346"/>
    </location>
</feature>
<evidence type="ECO:0000256" key="5">
    <source>
        <dbReference type="ARBA" id="ARBA00001313"/>
    </source>
</evidence>
<keyword evidence="12 30" id="KW-0812">Transmembrane</keyword>
<comment type="catalytic activity">
    <reaction evidence="7">
        <text>all-trans-retinol + hexadecanoyl-CoA = all-trans-retinyl hexadecanoate + CoA</text>
        <dbReference type="Rhea" id="RHEA:38175"/>
        <dbReference type="ChEBI" id="CHEBI:17336"/>
        <dbReference type="ChEBI" id="CHEBI:17616"/>
        <dbReference type="ChEBI" id="CHEBI:57287"/>
        <dbReference type="ChEBI" id="CHEBI:57379"/>
    </reaction>
    <physiologicalReaction direction="left-to-right" evidence="7">
        <dbReference type="Rhea" id="RHEA:38176"/>
    </physiologicalReaction>
</comment>
<evidence type="ECO:0000256" key="27">
    <source>
        <dbReference type="ARBA" id="ARBA00049168"/>
    </source>
</evidence>
<keyword evidence="15 29" id="KW-0472">Membrane</keyword>
<evidence type="ECO:0000256" key="29">
    <source>
        <dbReference type="PIRNR" id="PIRNR000439"/>
    </source>
</evidence>
<dbReference type="PANTHER" id="PTHR10408:SF7">
    <property type="entry name" value="DIACYLGLYCEROL O-ACYLTRANSFERASE 1"/>
    <property type="match status" value="1"/>
</dbReference>
<dbReference type="PIRSF" id="PIRSF000439">
    <property type="entry name" value="Oat_ACAT_DAG_ARE"/>
    <property type="match status" value="1"/>
</dbReference>
<evidence type="ECO:0000256" key="22">
    <source>
        <dbReference type="ARBA" id="ARBA00048135"/>
    </source>
</evidence>
<evidence type="ECO:0000256" key="16">
    <source>
        <dbReference type="ARBA" id="ARBA00023315"/>
    </source>
</evidence>
<feature type="transmembrane region" description="Helical" evidence="30">
    <location>
        <begin position="146"/>
        <end position="166"/>
    </location>
</feature>
<evidence type="ECO:0000256" key="14">
    <source>
        <dbReference type="ARBA" id="ARBA00022989"/>
    </source>
</evidence>
<evidence type="ECO:0000256" key="2">
    <source>
        <dbReference type="ARBA" id="ARBA00000633"/>
    </source>
</evidence>
<dbReference type="GeneID" id="100376218"/>
<evidence type="ECO:0000256" key="25">
    <source>
        <dbReference type="ARBA" id="ARBA00048728"/>
    </source>
</evidence>
<comment type="catalytic activity">
    <reaction evidence="1">
        <text>hexadecane-1,2-diol + hexadecanoyl-CoA = 2-hydroxyhexadecyl hexadecanoate + CoA</text>
        <dbReference type="Rhea" id="RHEA:38171"/>
        <dbReference type="ChEBI" id="CHEBI:57287"/>
        <dbReference type="ChEBI" id="CHEBI:57379"/>
        <dbReference type="ChEBI" id="CHEBI:75586"/>
        <dbReference type="ChEBI" id="CHEBI:75587"/>
    </reaction>
    <physiologicalReaction direction="left-to-right" evidence="1">
        <dbReference type="Rhea" id="RHEA:38172"/>
    </physiologicalReaction>
</comment>
<comment type="pathway">
    <text evidence="9">Lipid metabolism; glycerolipid metabolism.</text>
</comment>
<evidence type="ECO:0000256" key="17">
    <source>
        <dbReference type="ARBA" id="ARBA00023610"/>
    </source>
</evidence>
<evidence type="ECO:0000256" key="26">
    <source>
        <dbReference type="ARBA" id="ARBA00048907"/>
    </source>
</evidence>
<evidence type="ECO:0000256" key="21">
    <source>
        <dbReference type="ARBA" id="ARBA00048096"/>
    </source>
</evidence>
<comment type="catalytic activity">
    <reaction evidence="18">
        <text>1,2-di-(9Z-octadecenoyl)-sn-glycerol + (9Z)-octadecenoyl-CoA = 1,2,3-tri-(9Z-octadecenoyl)-glycerol + CoA</text>
        <dbReference type="Rhea" id="RHEA:38219"/>
        <dbReference type="ChEBI" id="CHEBI:52333"/>
        <dbReference type="ChEBI" id="CHEBI:53753"/>
        <dbReference type="ChEBI" id="CHEBI:57287"/>
        <dbReference type="ChEBI" id="CHEBI:57387"/>
    </reaction>
    <physiologicalReaction direction="left-to-right" evidence="18">
        <dbReference type="Rhea" id="RHEA:38220"/>
    </physiologicalReaction>
</comment>
<feature type="transmembrane region" description="Helical" evidence="30">
    <location>
        <begin position="114"/>
        <end position="134"/>
    </location>
</feature>
<evidence type="ECO:0000256" key="13">
    <source>
        <dbReference type="ARBA" id="ARBA00022824"/>
    </source>
</evidence>
<comment type="catalytic activity">
    <reaction evidence="24">
        <text>an acyl-CoA + a 1,2-diacyl-sn-glycerol = a triacyl-sn-glycerol + CoA</text>
        <dbReference type="Rhea" id="RHEA:10868"/>
        <dbReference type="ChEBI" id="CHEBI:17815"/>
        <dbReference type="ChEBI" id="CHEBI:57287"/>
        <dbReference type="ChEBI" id="CHEBI:58342"/>
        <dbReference type="ChEBI" id="CHEBI:64615"/>
        <dbReference type="EC" id="2.3.1.20"/>
    </reaction>
    <physiologicalReaction direction="left-to-right" evidence="24">
        <dbReference type="Rhea" id="RHEA:10869"/>
    </physiologicalReaction>
</comment>
<dbReference type="RefSeq" id="XP_002736160.1">
    <property type="nucleotide sequence ID" value="XM_002736114.2"/>
</dbReference>
<keyword evidence="11 29" id="KW-0808">Transferase</keyword>
<dbReference type="Proteomes" id="UP000694865">
    <property type="component" value="Unplaced"/>
</dbReference>
<comment type="catalytic activity">
    <reaction evidence="4">
        <text>hexadecane-1,2-diol + 2 hexadecanoyl-CoA = 1,2-O,O-dihexadecanoyl-1,2-hexadecanediol + 2 CoA</text>
        <dbReference type="Rhea" id="RHEA:38211"/>
        <dbReference type="ChEBI" id="CHEBI:57287"/>
        <dbReference type="ChEBI" id="CHEBI:57379"/>
        <dbReference type="ChEBI" id="CHEBI:75586"/>
        <dbReference type="ChEBI" id="CHEBI:75608"/>
    </reaction>
    <physiologicalReaction direction="left-to-right" evidence="4">
        <dbReference type="Rhea" id="RHEA:38212"/>
    </physiologicalReaction>
</comment>
<reference evidence="32" key="1">
    <citation type="submission" date="2025-08" db="UniProtKB">
        <authorList>
            <consortium name="RefSeq"/>
        </authorList>
    </citation>
    <scope>IDENTIFICATION</scope>
    <source>
        <tissue evidence="32">Testes</tissue>
    </source>
</reference>
<dbReference type="InterPro" id="IPR027251">
    <property type="entry name" value="Diacylglycerol_acylTrfase1"/>
</dbReference>
<organism evidence="31 32">
    <name type="scientific">Saccoglossus kowalevskii</name>
    <name type="common">Acorn worm</name>
    <dbReference type="NCBI Taxonomy" id="10224"/>
    <lineage>
        <taxon>Eukaryota</taxon>
        <taxon>Metazoa</taxon>
        <taxon>Hemichordata</taxon>
        <taxon>Enteropneusta</taxon>
        <taxon>Harrimaniidae</taxon>
        <taxon>Saccoglossus</taxon>
    </lineage>
</organism>
<proteinExistence type="inferred from homology"/>
<evidence type="ECO:0000256" key="1">
    <source>
        <dbReference type="ARBA" id="ARBA00000174"/>
    </source>
</evidence>
<comment type="catalytic activity">
    <reaction evidence="28">
        <text>1,3-di-(9Z-octadecenoyl)-glycerol + (9Z)-octadecenoyl-CoA = 1,2,3-tri-(9Z-octadecenoyl)-glycerol + CoA</text>
        <dbReference type="Rhea" id="RHEA:38435"/>
        <dbReference type="ChEBI" id="CHEBI:53753"/>
        <dbReference type="ChEBI" id="CHEBI:57287"/>
        <dbReference type="ChEBI" id="CHEBI:57387"/>
        <dbReference type="ChEBI" id="CHEBI:75735"/>
    </reaction>
    <physiologicalReaction direction="left-to-right" evidence="28">
        <dbReference type="Rhea" id="RHEA:38436"/>
    </physiologicalReaction>
</comment>
<feature type="transmembrane region" description="Helical" evidence="30">
    <location>
        <begin position="172"/>
        <end position="193"/>
    </location>
</feature>
<comment type="catalytic activity">
    <reaction evidence="21">
        <text>2,3-di-(9Z)-octadecenoyl-sn-glycerol + (9Z)-octadecenoyl-CoA = 1,2,3-tri-(9Z-octadecenoyl)-glycerol + CoA</text>
        <dbReference type="Rhea" id="RHEA:38439"/>
        <dbReference type="ChEBI" id="CHEBI:53753"/>
        <dbReference type="ChEBI" id="CHEBI:57287"/>
        <dbReference type="ChEBI" id="CHEBI:57387"/>
        <dbReference type="ChEBI" id="CHEBI:75824"/>
    </reaction>
    <physiologicalReaction direction="left-to-right" evidence="21">
        <dbReference type="Rhea" id="RHEA:38440"/>
    </physiologicalReaction>
</comment>
<feature type="transmembrane region" description="Helical" evidence="30">
    <location>
        <begin position="275"/>
        <end position="294"/>
    </location>
</feature>
<comment type="catalytic activity">
    <reaction evidence="5">
        <text>2-(9Z-octadecenoyl)-glycerol + hexadecanoyl-CoA = 1-hexadecanoyl-2-(9Z-octadecenoyl)-sn-glycerol + CoA</text>
        <dbReference type="Rhea" id="RHEA:38071"/>
        <dbReference type="ChEBI" id="CHEBI:57287"/>
        <dbReference type="ChEBI" id="CHEBI:57379"/>
        <dbReference type="ChEBI" id="CHEBI:73990"/>
        <dbReference type="ChEBI" id="CHEBI:75466"/>
    </reaction>
    <physiologicalReaction direction="left-to-right" evidence="5">
        <dbReference type="Rhea" id="RHEA:38072"/>
    </physiologicalReaction>
</comment>
<feature type="transmembrane region" description="Helical" evidence="30">
    <location>
        <begin position="450"/>
        <end position="468"/>
    </location>
</feature>
<evidence type="ECO:0000256" key="30">
    <source>
        <dbReference type="SAM" id="Phobius"/>
    </source>
</evidence>
<evidence type="ECO:0000313" key="31">
    <source>
        <dbReference type="Proteomes" id="UP000694865"/>
    </source>
</evidence>
<accession>A0ABM0GS51</accession>
<sequence length="485" mass="56791">MSDGETEVLRRRGRQGLRRIMSTNVVDEMVRDEEKERALQPDKPCHKHMDSLLSSNSGWTNFRGVMNLCVILLGLANIRLVLENLLKYGILIDPFQVISLSLDLHGAPYSFPNVAVILALNVFIFATFSFETLLSKKSISESVGKVLNGINIALILLFAPAIILTYRPNPVGAFFALSIYTVTFLKLISYVLVNRWCRQMLEKEKHSRKRHRRSRIKSESHYTIPNGKLSTHLVQYPDNLNLKDLYYFLLAPTLCYELNFPRSERIRKRFLIRRIVEMVFLIQIVLGLIQQWIVPTVQNSMKPFSEMDLSRILERTMKLAIPNHFIWLIWFYWFFHSCLNVLAEVLRFGDREFYRDWWNSETLGYFWQNWNIPVHKWGSRHLYKPMLTRGYTRMQGQVAVFMLSAFFHEYLVSIPLQMFRLWAFMGMMTQVPLALVVNRVHKISPVYSNMMVWMSVIAGQPVAIMMYVHDYVVQNALQQSNSTVV</sequence>
<comment type="catalytic activity">
    <reaction evidence="20">
        <text>1-O-(9Z-octadecenyl)-glycerol + (9Z)-octadecenoyl-CoA = 1-O-(9Z-octadecyl)-3-(9Z-octadecenoyl)-glycerol + CoA</text>
        <dbReference type="Rhea" id="RHEA:55340"/>
        <dbReference type="ChEBI" id="CHEBI:34116"/>
        <dbReference type="ChEBI" id="CHEBI:57287"/>
        <dbReference type="ChEBI" id="CHEBI:57387"/>
        <dbReference type="ChEBI" id="CHEBI:197429"/>
    </reaction>
    <physiologicalReaction direction="left-to-right" evidence="20">
        <dbReference type="Rhea" id="RHEA:55341"/>
    </physiologicalReaction>
</comment>
<evidence type="ECO:0000256" key="10">
    <source>
        <dbReference type="ARBA" id="ARBA00009010"/>
    </source>
</evidence>
<dbReference type="InterPro" id="IPR004299">
    <property type="entry name" value="MBOAT_fam"/>
</dbReference>
<comment type="catalytic activity">
    <reaction evidence="23">
        <text>1-octadecanoyl-2-(5Z,8Z,11Z,14Z-eicosatetraenoyl)-sn-glycerol + (9Z)-octadecenoyl-CoA = 1-octadecanoyl-2-(5Z,8Z,11Z,14Z)-eicosatetraenoyl-3-(9Z)-octadecenoyl-sn-glycerol + CoA</text>
        <dbReference type="Rhea" id="RHEA:38307"/>
        <dbReference type="ChEBI" id="CHEBI:57287"/>
        <dbReference type="ChEBI" id="CHEBI:57387"/>
        <dbReference type="ChEBI" id="CHEBI:75728"/>
        <dbReference type="ChEBI" id="CHEBI:75729"/>
    </reaction>
    <physiologicalReaction direction="left-to-right" evidence="23">
        <dbReference type="Rhea" id="RHEA:38308"/>
    </physiologicalReaction>
</comment>
<dbReference type="PANTHER" id="PTHR10408">
    <property type="entry name" value="STEROL O-ACYLTRANSFERASE"/>
    <property type="match status" value="1"/>
</dbReference>
<protein>
    <recommendedName>
        <fullName evidence="29">O-acyltransferase</fullName>
    </recommendedName>
</protein>
<comment type="catalytic activity">
    <reaction evidence="25">
        <text>1,2-di-(9Z-octadecenoyl)-glycerol + (9Z)-octadecenoate + H(+) = 1,2,3-tri-(9Z-octadecenoyl)-glycerol + H2O</text>
        <dbReference type="Rhea" id="RHEA:38379"/>
        <dbReference type="ChEBI" id="CHEBI:15377"/>
        <dbReference type="ChEBI" id="CHEBI:15378"/>
        <dbReference type="ChEBI" id="CHEBI:30823"/>
        <dbReference type="ChEBI" id="CHEBI:52323"/>
        <dbReference type="ChEBI" id="CHEBI:53753"/>
    </reaction>
    <physiologicalReaction direction="left-to-right" evidence="25">
        <dbReference type="Rhea" id="RHEA:38380"/>
    </physiologicalReaction>
</comment>
<comment type="similarity">
    <text evidence="10 29">Belongs to the membrane-bound acyltransferase family. Sterol o-acyltransferase subfamily.</text>
</comment>
<evidence type="ECO:0000256" key="24">
    <source>
        <dbReference type="ARBA" id="ARBA00048634"/>
    </source>
</evidence>
<comment type="catalytic activity">
    <reaction evidence="2">
        <text>all-trans-retinol + an acyl-CoA = an all-trans-retinyl ester + CoA</text>
        <dbReference type="Rhea" id="RHEA:11488"/>
        <dbReference type="ChEBI" id="CHEBI:17336"/>
        <dbReference type="ChEBI" id="CHEBI:57287"/>
        <dbReference type="ChEBI" id="CHEBI:58342"/>
        <dbReference type="ChEBI" id="CHEBI:63410"/>
        <dbReference type="EC" id="2.3.1.76"/>
    </reaction>
    <physiologicalReaction direction="left-to-right" evidence="2">
        <dbReference type="Rhea" id="RHEA:11489"/>
    </physiologicalReaction>
</comment>
<evidence type="ECO:0000313" key="32">
    <source>
        <dbReference type="RefSeq" id="XP_002736160.1"/>
    </source>
</evidence>
<comment type="catalytic activity">
    <reaction evidence="27">
        <text>1-(9Z-octadecenoyl)-glycerol + (9Z)-octadecenoyl-CoA = 1,2-di-(9Z-octadecenoyl)-glycerol + CoA</text>
        <dbReference type="Rhea" id="RHEA:37915"/>
        <dbReference type="ChEBI" id="CHEBI:52323"/>
        <dbReference type="ChEBI" id="CHEBI:57287"/>
        <dbReference type="ChEBI" id="CHEBI:57387"/>
        <dbReference type="ChEBI" id="CHEBI:75342"/>
    </reaction>
    <physiologicalReaction direction="left-to-right" evidence="27">
        <dbReference type="Rhea" id="RHEA:37916"/>
    </physiologicalReaction>
</comment>
<evidence type="ECO:0000256" key="6">
    <source>
        <dbReference type="ARBA" id="ARBA00001349"/>
    </source>
</evidence>
<comment type="catalytic activity">
    <reaction evidence="6">
        <text>1,2-di-(9Z-octadecenoyl)-sn-glycerol + hexadecanoyl-CoA = 1,2-di-(9Z)-octadecenoyl-3-hexadecanoyl-sn-glycerol + CoA</text>
        <dbReference type="Rhea" id="RHEA:38163"/>
        <dbReference type="ChEBI" id="CHEBI:52333"/>
        <dbReference type="ChEBI" id="CHEBI:57287"/>
        <dbReference type="ChEBI" id="CHEBI:57379"/>
        <dbReference type="ChEBI" id="CHEBI:75583"/>
    </reaction>
    <physiologicalReaction direction="left-to-right" evidence="6">
        <dbReference type="Rhea" id="RHEA:38164"/>
    </physiologicalReaction>
</comment>
<comment type="catalytic activity">
    <reaction evidence="22">
        <text>2-(9Z-octadecenoyl)-glycerol + (9Z)-octadecenoyl-CoA = 1,2-di-(9Z-octadecenoyl)-sn-glycerol + CoA</text>
        <dbReference type="Rhea" id="RHEA:37911"/>
        <dbReference type="ChEBI" id="CHEBI:52333"/>
        <dbReference type="ChEBI" id="CHEBI:57287"/>
        <dbReference type="ChEBI" id="CHEBI:57387"/>
        <dbReference type="ChEBI" id="CHEBI:73990"/>
    </reaction>
    <physiologicalReaction direction="left-to-right" evidence="22">
        <dbReference type="Rhea" id="RHEA:37912"/>
    </physiologicalReaction>
</comment>
<evidence type="ECO:0000256" key="8">
    <source>
        <dbReference type="ARBA" id="ARBA00004477"/>
    </source>
</evidence>
<evidence type="ECO:0000256" key="20">
    <source>
        <dbReference type="ARBA" id="ARBA00047807"/>
    </source>
</evidence>
<comment type="subcellular location">
    <subcellularLocation>
        <location evidence="8 29">Endoplasmic reticulum membrane</location>
        <topology evidence="8 29">Multi-pass membrane protein</topology>
    </subcellularLocation>
</comment>
<comment type="subunit">
    <text evidence="17">Homodimer or homotetramer; both forms have similar enzymatic activities.</text>
</comment>
<evidence type="ECO:0000256" key="15">
    <source>
        <dbReference type="ARBA" id="ARBA00023136"/>
    </source>
</evidence>
<evidence type="ECO:0000256" key="11">
    <source>
        <dbReference type="ARBA" id="ARBA00022679"/>
    </source>
</evidence>
<evidence type="ECO:0000256" key="28">
    <source>
        <dbReference type="ARBA" id="ARBA00049549"/>
    </source>
</evidence>
<evidence type="ECO:0000256" key="9">
    <source>
        <dbReference type="ARBA" id="ARBA00005175"/>
    </source>
</evidence>
<evidence type="ECO:0000256" key="19">
    <source>
        <dbReference type="ARBA" id="ARBA00047609"/>
    </source>
</evidence>
<dbReference type="InterPro" id="IPR014371">
    <property type="entry name" value="Oat_ACAT_DAG_ARE"/>
</dbReference>
<evidence type="ECO:0000256" key="7">
    <source>
        <dbReference type="ARBA" id="ARBA00001764"/>
    </source>
</evidence>
<comment type="catalytic activity">
    <reaction evidence="26">
        <text>hexadecan-1-ol + hexadecanoyl-CoA = hexadecyl hexadecanoate + CoA</text>
        <dbReference type="Rhea" id="RHEA:38167"/>
        <dbReference type="ChEBI" id="CHEBI:16125"/>
        <dbReference type="ChEBI" id="CHEBI:57287"/>
        <dbReference type="ChEBI" id="CHEBI:57379"/>
        <dbReference type="ChEBI" id="CHEBI:75584"/>
    </reaction>
    <physiologicalReaction direction="left-to-right" evidence="26">
        <dbReference type="Rhea" id="RHEA:38168"/>
    </physiologicalReaction>
</comment>
<comment type="catalytic activity">
    <reaction evidence="3">
        <text>13-cis-retinol + hexadecanoyl-CoA = 13-cis-retinyl hexadecanoate + CoA</text>
        <dbReference type="Rhea" id="RHEA:55296"/>
        <dbReference type="ChEBI" id="CHEBI:45479"/>
        <dbReference type="ChEBI" id="CHEBI:57287"/>
        <dbReference type="ChEBI" id="CHEBI:57379"/>
        <dbReference type="ChEBI" id="CHEBI:138722"/>
    </reaction>
    <physiologicalReaction direction="left-to-right" evidence="3">
        <dbReference type="Rhea" id="RHEA:55297"/>
    </physiologicalReaction>
</comment>
<keyword evidence="13 29" id="KW-0256">Endoplasmic reticulum</keyword>
<keyword evidence="31" id="KW-1185">Reference proteome</keyword>
<evidence type="ECO:0000256" key="23">
    <source>
        <dbReference type="ARBA" id="ARBA00048614"/>
    </source>
</evidence>
<evidence type="ECO:0000256" key="4">
    <source>
        <dbReference type="ARBA" id="ARBA00001118"/>
    </source>
</evidence>
<comment type="catalytic activity">
    <reaction evidence="19">
        <text>1-O-(9Z-octadecyl)-3-(9Z-octadecenoyl)-glycerol + (9Z)-octadecenoyl-CoA = 1-O-(9Z-octadecenyl)-2,3-di-(9Z-octadecenoyl)glycerol + CoA</text>
        <dbReference type="Rhea" id="RHEA:55344"/>
        <dbReference type="ChEBI" id="CHEBI:57287"/>
        <dbReference type="ChEBI" id="CHEBI:57387"/>
        <dbReference type="ChEBI" id="CHEBI:138735"/>
        <dbReference type="ChEBI" id="CHEBI:197429"/>
    </reaction>
    <physiologicalReaction direction="left-to-right" evidence="19">
        <dbReference type="Rhea" id="RHEA:55345"/>
    </physiologicalReaction>
</comment>
<keyword evidence="16 29" id="KW-0012">Acyltransferase</keyword>
<evidence type="ECO:0000256" key="18">
    <source>
        <dbReference type="ARBA" id="ARBA00047367"/>
    </source>
</evidence>
<dbReference type="Pfam" id="PF03062">
    <property type="entry name" value="MBOAT"/>
    <property type="match status" value="1"/>
</dbReference>
<evidence type="ECO:0000256" key="12">
    <source>
        <dbReference type="ARBA" id="ARBA00022692"/>
    </source>
</evidence>
<keyword evidence="14 30" id="KW-1133">Transmembrane helix</keyword>
<gene>
    <name evidence="32" type="primary">LOC100376218</name>
</gene>
<evidence type="ECO:0000256" key="3">
    <source>
        <dbReference type="ARBA" id="ARBA00000895"/>
    </source>
</evidence>
<name>A0ABM0GS51_SACKO</name>
<dbReference type="PIRSF" id="PIRSF500231">
    <property type="entry name" value="Oat_dag"/>
    <property type="match status" value="1"/>
</dbReference>